<reference evidence="2" key="1">
    <citation type="submission" date="2005-08" db="EMBL/GenBank/DDBJ databases">
        <title>Complete sequence of chromosome 1 of Nitrosospira multiformis ATCC 25196.</title>
        <authorList>
            <person name="Copeland A."/>
            <person name="Lucas S."/>
            <person name="Lapidus A."/>
            <person name="Barry K."/>
            <person name="Detter J.C."/>
            <person name="Glavina T."/>
            <person name="Hammon N."/>
            <person name="Israni S."/>
            <person name="Pitluck S."/>
            <person name="Chain P."/>
            <person name="Malfatti S."/>
            <person name="Shin M."/>
            <person name="Vergez L."/>
            <person name="Schmutz J."/>
            <person name="Larimer F."/>
            <person name="Land M."/>
            <person name="Hauser L."/>
            <person name="Kyrpides N."/>
            <person name="Lykidis A."/>
            <person name="Richardson P."/>
        </authorList>
    </citation>
    <scope>NUCLEOTIDE SEQUENCE [LARGE SCALE GENOMIC DNA]</scope>
    <source>
        <strain evidence="2">ATCC 25196 / NCIMB 11849 / C 71</strain>
    </source>
</reference>
<dbReference type="HOGENOM" id="CLU_005630_0_1_4"/>
<reference evidence="1 2" key="2">
    <citation type="journal article" date="2008" name="Appl. Environ. Microbiol.">
        <title>Complete genome sequence of Nitrosospira multiformis, an ammonia-oxidizing bacterium from the soil environment.</title>
        <authorList>
            <person name="Norton J.M."/>
            <person name="Klotz M.G."/>
            <person name="Stein L.Y."/>
            <person name="Arp D.J."/>
            <person name="Bottomley P.J."/>
            <person name="Chain P.S."/>
            <person name="Hauser L.J."/>
            <person name="Land M.L."/>
            <person name="Larimer F.W."/>
            <person name="Shin M.W."/>
            <person name="Starkenburg S.R."/>
        </authorList>
    </citation>
    <scope>NUCLEOTIDE SEQUENCE [LARGE SCALE GENOMIC DNA]</scope>
    <source>
        <strain evidence="2">ATCC 25196 / NCIMB 11849 / C 71</strain>
    </source>
</reference>
<dbReference type="KEGG" id="nmu:Nmul_A2180"/>
<gene>
    <name evidence="1" type="ordered locus">Nmul_A2180</name>
</gene>
<dbReference type="eggNOG" id="COG5519">
    <property type="taxonomic scope" value="Bacteria"/>
</dbReference>
<accession>Q2Y6Z9</accession>
<dbReference type="AlphaFoldDB" id="Q2Y6Z9"/>
<dbReference type="STRING" id="323848.Nmul_A2180"/>
<proteinExistence type="predicted"/>
<dbReference type="EMBL" id="CP000103">
    <property type="protein sequence ID" value="ABB75472.1"/>
    <property type="molecule type" value="Genomic_DNA"/>
</dbReference>
<name>Q2Y6Z9_NITMU</name>
<organism evidence="1 2">
    <name type="scientific">Nitrosospira multiformis (strain ATCC 25196 / NCIMB 11849 / C 71)</name>
    <dbReference type="NCBI Taxonomy" id="323848"/>
    <lineage>
        <taxon>Bacteria</taxon>
        <taxon>Pseudomonadati</taxon>
        <taxon>Pseudomonadota</taxon>
        <taxon>Betaproteobacteria</taxon>
        <taxon>Nitrosomonadales</taxon>
        <taxon>Nitrosomonadaceae</taxon>
        <taxon>Nitrosospira</taxon>
    </lineage>
</organism>
<evidence type="ECO:0000313" key="1">
    <source>
        <dbReference type="EMBL" id="ABB75472.1"/>
    </source>
</evidence>
<evidence type="ECO:0000313" key="2">
    <source>
        <dbReference type="Proteomes" id="UP000002718"/>
    </source>
</evidence>
<dbReference type="Proteomes" id="UP000002718">
    <property type="component" value="Chromosome"/>
</dbReference>
<sequence length="295" mass="32254">MANGQGKVRASRNGFARSSQRWRLLFLSAGETSLSAIMAQAGKQTTAGQEIRLADIEADAGSGMGIFETLNGYPNAASLAVAIKEASSKYHGAVGKEWLRYLVANRISLKDFVPEQIKQFVTGVIPARAAGQVERVARRFALVAVAGELATHSKLTGWSQGEAIHAAHTCFAVWLEAFGGSGNREERAILAQVRAFFETHGASRFEDINATIDQRIPKRAGFYRNGIKEGREFLVLPQVFRKEVCEGFDEKTVKKVLLNAGLLLPGNDGKPSQVVRLQGLGSSRVYVIRYRDEEE</sequence>
<protein>
    <submittedName>
        <fullName evidence="1">Inner membrane protein</fullName>
    </submittedName>
</protein>
<keyword evidence="2" id="KW-1185">Reference proteome</keyword>